<gene>
    <name evidence="9" type="ORF">GH975_00150</name>
</gene>
<evidence type="ECO:0000313" key="9">
    <source>
        <dbReference type="EMBL" id="QGG79050.1"/>
    </source>
</evidence>
<dbReference type="RefSeq" id="WP_153712554.1">
    <property type="nucleotide sequence ID" value="NZ_CP045871.1"/>
</dbReference>
<dbReference type="Pfam" id="PF00528">
    <property type="entry name" value="BPD_transp_1"/>
    <property type="match status" value="1"/>
</dbReference>
<comment type="similarity">
    <text evidence="7">Belongs to the binding-protein-dependent transport system permease family.</text>
</comment>
<dbReference type="OrthoDB" id="7852521at2"/>
<feature type="transmembrane region" description="Helical" evidence="7">
    <location>
        <begin position="345"/>
        <end position="370"/>
    </location>
</feature>
<keyword evidence="10" id="KW-1185">Reference proteome</keyword>
<evidence type="ECO:0000256" key="3">
    <source>
        <dbReference type="ARBA" id="ARBA00022475"/>
    </source>
</evidence>
<feature type="transmembrane region" description="Helical" evidence="7">
    <location>
        <begin position="468"/>
        <end position="492"/>
    </location>
</feature>
<dbReference type="InterPro" id="IPR000515">
    <property type="entry name" value="MetI-like"/>
</dbReference>
<protein>
    <submittedName>
        <fullName evidence="9">ABC transporter permease subunit</fullName>
    </submittedName>
</protein>
<dbReference type="Gene3D" id="1.10.3720.10">
    <property type="entry name" value="MetI-like"/>
    <property type="match status" value="2"/>
</dbReference>
<feature type="transmembrane region" description="Helical" evidence="7">
    <location>
        <begin position="512"/>
        <end position="534"/>
    </location>
</feature>
<keyword evidence="4 7" id="KW-0812">Transmembrane</keyword>
<dbReference type="SUPFAM" id="SSF161098">
    <property type="entry name" value="MetI-like"/>
    <property type="match status" value="2"/>
</dbReference>
<keyword evidence="6 7" id="KW-0472">Membrane</keyword>
<dbReference type="EMBL" id="CP045871">
    <property type="protein sequence ID" value="QGG79050.1"/>
    <property type="molecule type" value="Genomic_DNA"/>
</dbReference>
<keyword evidence="5 7" id="KW-1133">Transmembrane helix</keyword>
<comment type="subcellular location">
    <subcellularLocation>
        <location evidence="1 7">Cell membrane</location>
        <topology evidence="1 7">Multi-pass membrane protein</topology>
    </subcellularLocation>
</comment>
<sequence>MGRALRALVWLTLAAAFGLPLALGLAGTAIAAAGAFPGSPVAGWMAAIGDPRLGAAITSTLWTGLGATALALLLALLALVIGWGRPWFRAVAAWLPPMLAVPHAALAVGLVFVLAPSGWLVRLWLDSPRPPTWWTVPDAYGLSLLVGLALKEFPFLLFTALALCPRLDPDRWIKQGRVLGYSPIRCWTRLVLPQLLHQLRLPIAVVLAYNLSVVDMAILLGPGQPPTLAALVLEWFNQAGGRAKASAGAWLLLAVMGVGFALFAAFGWVVRIWARRRRVSGARAAYAVWLWPARALLAATVAVAALALASLPLWSLTQRWRFPDSLPGAWTTRFWLDRWNQLGELLSHTLILGLASTALAIAAAVIWLELERLRHVPRLDGIWTVPLLLPQVCVLLGWQSASLWIGWDGRAATVIWAHWVYSLPYVILMLADAWRALDPAFDKQARVLGHGYLTRLWRIRLPLMARPLLSAAAVAMAVSVAQYLPTLLLSGGRIPTLTTELVTSFGGVDRRMIGALATLQLALPLVCFGLALVLPRIWFRNRKHA</sequence>
<evidence type="ECO:0000256" key="5">
    <source>
        <dbReference type="ARBA" id="ARBA00022989"/>
    </source>
</evidence>
<keyword evidence="3" id="KW-1003">Cell membrane</keyword>
<evidence type="ECO:0000256" key="4">
    <source>
        <dbReference type="ARBA" id="ARBA00022692"/>
    </source>
</evidence>
<feature type="transmembrane region" description="Helical" evidence="7">
    <location>
        <begin position="55"/>
        <end position="81"/>
    </location>
</feature>
<dbReference type="PROSITE" id="PS50928">
    <property type="entry name" value="ABC_TM1"/>
    <property type="match status" value="2"/>
</dbReference>
<feature type="transmembrane region" description="Helical" evidence="7">
    <location>
        <begin position="382"/>
        <end position="407"/>
    </location>
</feature>
<dbReference type="GO" id="GO:0005886">
    <property type="term" value="C:plasma membrane"/>
    <property type="evidence" value="ECO:0007669"/>
    <property type="project" value="UniProtKB-SubCell"/>
</dbReference>
<feature type="domain" description="ABC transmembrane type-1" evidence="8">
    <location>
        <begin position="57"/>
        <end position="264"/>
    </location>
</feature>
<name>A0A5Q2QB64_9GAMM</name>
<dbReference type="GO" id="GO:0055085">
    <property type="term" value="P:transmembrane transport"/>
    <property type="evidence" value="ECO:0007669"/>
    <property type="project" value="InterPro"/>
</dbReference>
<feature type="transmembrane region" description="Helical" evidence="7">
    <location>
        <begin position="93"/>
        <end position="119"/>
    </location>
</feature>
<evidence type="ECO:0000256" key="7">
    <source>
        <dbReference type="RuleBase" id="RU363032"/>
    </source>
</evidence>
<dbReference type="InterPro" id="IPR035906">
    <property type="entry name" value="MetI-like_sf"/>
</dbReference>
<dbReference type="Proteomes" id="UP000388235">
    <property type="component" value="Chromosome"/>
</dbReference>
<feature type="transmembrane region" description="Helical" evidence="7">
    <location>
        <begin position="139"/>
        <end position="164"/>
    </location>
</feature>
<feature type="transmembrane region" description="Helical" evidence="7">
    <location>
        <begin position="249"/>
        <end position="274"/>
    </location>
</feature>
<dbReference type="PANTHER" id="PTHR30183:SF6">
    <property type="entry name" value="INNER MEMBRANE ABC TRANSPORTER PERMEASE PROTEIN YNJC"/>
    <property type="match status" value="1"/>
</dbReference>
<accession>A0A5Q2QB64</accession>
<keyword evidence="2 7" id="KW-0813">Transport</keyword>
<organism evidence="9 10">
    <name type="scientific">Litorivicinus lipolyticus</name>
    <dbReference type="NCBI Taxonomy" id="418701"/>
    <lineage>
        <taxon>Bacteria</taxon>
        <taxon>Pseudomonadati</taxon>
        <taxon>Pseudomonadota</taxon>
        <taxon>Gammaproteobacteria</taxon>
        <taxon>Oceanospirillales</taxon>
        <taxon>Litorivicinaceae</taxon>
        <taxon>Litorivicinus</taxon>
    </lineage>
</organism>
<evidence type="ECO:0000313" key="10">
    <source>
        <dbReference type="Proteomes" id="UP000388235"/>
    </source>
</evidence>
<feature type="domain" description="ABC transmembrane type-1" evidence="8">
    <location>
        <begin position="346"/>
        <end position="534"/>
    </location>
</feature>
<evidence type="ECO:0000256" key="6">
    <source>
        <dbReference type="ARBA" id="ARBA00023136"/>
    </source>
</evidence>
<proteinExistence type="inferred from homology"/>
<evidence type="ECO:0000256" key="1">
    <source>
        <dbReference type="ARBA" id="ARBA00004651"/>
    </source>
</evidence>
<dbReference type="AlphaFoldDB" id="A0A5Q2QB64"/>
<feature type="transmembrane region" description="Helical" evidence="7">
    <location>
        <begin position="419"/>
        <end position="437"/>
    </location>
</feature>
<dbReference type="KEGG" id="llp:GH975_00150"/>
<dbReference type="PANTHER" id="PTHR30183">
    <property type="entry name" value="MOLYBDENUM TRANSPORT SYSTEM PERMEASE PROTEIN MODB"/>
    <property type="match status" value="1"/>
</dbReference>
<dbReference type="CDD" id="cd06261">
    <property type="entry name" value="TM_PBP2"/>
    <property type="match status" value="1"/>
</dbReference>
<feature type="transmembrane region" description="Helical" evidence="7">
    <location>
        <begin position="199"/>
        <end position="220"/>
    </location>
</feature>
<evidence type="ECO:0000256" key="2">
    <source>
        <dbReference type="ARBA" id="ARBA00022448"/>
    </source>
</evidence>
<feature type="transmembrane region" description="Helical" evidence="7">
    <location>
        <begin position="295"/>
        <end position="316"/>
    </location>
</feature>
<reference evidence="9 10" key="1">
    <citation type="submission" date="2019-11" db="EMBL/GenBank/DDBJ databases">
        <authorList>
            <person name="Khan S.A."/>
            <person name="Jeon C.O."/>
            <person name="Chun B.H."/>
        </authorList>
    </citation>
    <scope>NUCLEOTIDE SEQUENCE [LARGE SCALE GENOMIC DNA]</scope>
    <source>
        <strain evidence="9 10">IMCC 1097</strain>
    </source>
</reference>
<evidence type="ECO:0000259" key="8">
    <source>
        <dbReference type="PROSITE" id="PS50928"/>
    </source>
</evidence>